<dbReference type="Pfam" id="PF00534">
    <property type="entry name" value="Glycos_transf_1"/>
    <property type="match status" value="1"/>
</dbReference>
<sequence>MKKILIVTTIESFVRAFLIPHIAHLQKKGIKVEIATCLDKNSTLSHDLSDVKIHHIPFSRNIFSLKNIFATFKLYHFLKLNNFHLIHVHTPIASFITRLVNLSKKVPLVYTAHGFHFHKQGSKLTNFIFKLSESIAGKWLNKLIVINDEDYNQAITFINPKKVQLIHGIGIDINRFLSETVSANKKAIKSKLKIPTEKKVLIHLAEFNRNKSQIDLIEAAKIMKEVRHDFIFLLVGEGHLREKMETIIAEEKLSNYVKTLGFRTDIVDLLSISTIGLNVSLREGLPRSIMEMMLLKLPVVATNIRGNRDLVKHKKSGFLVPVQSPQEIARYCQVLLDNSEMRKAFGRNGKTIIESNYGLDEVLKEIDKVYEEVGL</sequence>
<evidence type="ECO:0008006" key="5">
    <source>
        <dbReference type="Google" id="ProtNLM"/>
    </source>
</evidence>
<evidence type="ECO:0000313" key="3">
    <source>
        <dbReference type="EMBL" id="OZM57479.1"/>
    </source>
</evidence>
<dbReference type="EMBL" id="NPIA01000003">
    <property type="protein sequence ID" value="OZM57479.1"/>
    <property type="molecule type" value="Genomic_DNA"/>
</dbReference>
<evidence type="ECO:0000259" key="2">
    <source>
        <dbReference type="Pfam" id="PF13439"/>
    </source>
</evidence>
<accession>A0A263BUT1</accession>
<reference evidence="3 4" key="2">
    <citation type="submission" date="2017-09" db="EMBL/GenBank/DDBJ databases">
        <title>Bacillus patelloidae sp. nov., isolated from the intestinal tract of a marine limpet.</title>
        <authorList>
            <person name="Liu R."/>
            <person name="Dong C."/>
            <person name="Shao Z."/>
        </authorList>
    </citation>
    <scope>NUCLEOTIDE SEQUENCE [LARGE SCALE GENOMIC DNA]</scope>
    <source>
        <strain evidence="3 4">SA5d-4</strain>
    </source>
</reference>
<evidence type="ECO:0000313" key="4">
    <source>
        <dbReference type="Proteomes" id="UP000217083"/>
    </source>
</evidence>
<dbReference type="CDD" id="cd03808">
    <property type="entry name" value="GT4_CapM-like"/>
    <property type="match status" value="1"/>
</dbReference>
<dbReference type="InterPro" id="IPR001296">
    <property type="entry name" value="Glyco_trans_1"/>
</dbReference>
<reference evidence="4" key="1">
    <citation type="submission" date="2017-08" db="EMBL/GenBank/DDBJ databases">
        <authorList>
            <person name="Huang Z."/>
        </authorList>
    </citation>
    <scope>NUCLEOTIDE SEQUENCE [LARGE SCALE GENOMIC DNA]</scope>
    <source>
        <strain evidence="4">SA5d-4</strain>
    </source>
</reference>
<dbReference type="Gene3D" id="3.40.50.2000">
    <property type="entry name" value="Glycogen Phosphorylase B"/>
    <property type="match status" value="2"/>
</dbReference>
<dbReference type="InterPro" id="IPR028098">
    <property type="entry name" value="Glyco_trans_4-like_N"/>
</dbReference>
<dbReference type="GO" id="GO:0016757">
    <property type="term" value="F:glycosyltransferase activity"/>
    <property type="evidence" value="ECO:0007669"/>
    <property type="project" value="InterPro"/>
</dbReference>
<feature type="domain" description="Glycosyl transferase family 1" evidence="1">
    <location>
        <begin position="185"/>
        <end position="350"/>
    </location>
</feature>
<name>A0A263BUT1_9BACI</name>
<keyword evidence="4" id="KW-1185">Reference proteome</keyword>
<protein>
    <recommendedName>
        <fullName evidence="5">Glycosyltransferase family 1 protein</fullName>
    </recommendedName>
</protein>
<dbReference type="SUPFAM" id="SSF53756">
    <property type="entry name" value="UDP-Glycosyltransferase/glycogen phosphorylase"/>
    <property type="match status" value="1"/>
</dbReference>
<dbReference type="Proteomes" id="UP000217083">
    <property type="component" value="Unassembled WGS sequence"/>
</dbReference>
<comment type="caution">
    <text evidence="3">The sequence shown here is derived from an EMBL/GenBank/DDBJ whole genome shotgun (WGS) entry which is preliminary data.</text>
</comment>
<dbReference type="PANTHER" id="PTHR12526:SF630">
    <property type="entry name" value="GLYCOSYLTRANSFERASE"/>
    <property type="match status" value="1"/>
</dbReference>
<feature type="domain" description="Glycosyltransferase subfamily 4-like N-terminal" evidence="2">
    <location>
        <begin position="23"/>
        <end position="168"/>
    </location>
</feature>
<evidence type="ECO:0000259" key="1">
    <source>
        <dbReference type="Pfam" id="PF00534"/>
    </source>
</evidence>
<gene>
    <name evidence="3" type="ORF">CIB95_08475</name>
</gene>
<organism evidence="3 4">
    <name type="scientific">Lottiidibacillus patelloidae</name>
    <dbReference type="NCBI Taxonomy" id="2670334"/>
    <lineage>
        <taxon>Bacteria</taxon>
        <taxon>Bacillati</taxon>
        <taxon>Bacillota</taxon>
        <taxon>Bacilli</taxon>
        <taxon>Bacillales</taxon>
        <taxon>Bacillaceae</taxon>
        <taxon>Lottiidibacillus</taxon>
    </lineage>
</organism>
<proteinExistence type="predicted"/>
<dbReference type="RefSeq" id="WP_094924168.1">
    <property type="nucleotide sequence ID" value="NZ_NPIA01000003.1"/>
</dbReference>
<dbReference type="PANTHER" id="PTHR12526">
    <property type="entry name" value="GLYCOSYLTRANSFERASE"/>
    <property type="match status" value="1"/>
</dbReference>
<dbReference type="Pfam" id="PF13439">
    <property type="entry name" value="Glyco_transf_4"/>
    <property type="match status" value="1"/>
</dbReference>
<dbReference type="AlphaFoldDB" id="A0A263BUT1"/>